<organism evidence="2 3">
    <name type="scientific">Patella caerulea</name>
    <name type="common">Rayed Mediterranean limpet</name>
    <dbReference type="NCBI Taxonomy" id="87958"/>
    <lineage>
        <taxon>Eukaryota</taxon>
        <taxon>Metazoa</taxon>
        <taxon>Spiralia</taxon>
        <taxon>Lophotrochozoa</taxon>
        <taxon>Mollusca</taxon>
        <taxon>Gastropoda</taxon>
        <taxon>Patellogastropoda</taxon>
        <taxon>Patelloidea</taxon>
        <taxon>Patellidae</taxon>
        <taxon>Patella</taxon>
    </lineage>
</organism>
<dbReference type="AlphaFoldDB" id="A0AAN8GK09"/>
<sequence length="292" mass="32166">MDAFTSIKRWFKLKLDDSPFQQILSARRLREHRRKYHIHGGNVHTPDDVQQFVVPARHVANKPITTDLNSETKSNPKNMQKGSMAKAKQTFGDLSLYFDDPQFTPGSPSRLGVSFLKGFAPDKYPQDNRVSTSSSILNHSAPSSVDIRVVKRTLSGSSVLTPLPTAPLSTCSPRYQTRRTRPSASSCKRPGERLVLSSSDDAMITTGPATPQGRRPRSYSCGKDCKRIGKNVIRHSSPSGELGDLTLFGNTNSDPQSAAAMSLGYLATKTCYGFSTLTEPPTYGRRESLFHS</sequence>
<feature type="region of interest" description="Disordered" evidence="1">
    <location>
        <begin position="168"/>
        <end position="191"/>
    </location>
</feature>
<proteinExistence type="predicted"/>
<reference evidence="2 3" key="1">
    <citation type="submission" date="2024-01" db="EMBL/GenBank/DDBJ databases">
        <title>The genome of the rayed Mediterranean limpet Patella caerulea (Linnaeus, 1758).</title>
        <authorList>
            <person name="Anh-Thu Weber A."/>
            <person name="Halstead-Nussloch G."/>
        </authorList>
    </citation>
    <scope>NUCLEOTIDE SEQUENCE [LARGE SCALE GENOMIC DNA]</scope>
    <source>
        <strain evidence="2">AATW-2023a</strain>
        <tissue evidence="2">Whole specimen</tissue>
    </source>
</reference>
<evidence type="ECO:0000256" key="1">
    <source>
        <dbReference type="SAM" id="MobiDB-lite"/>
    </source>
</evidence>
<name>A0AAN8GK09_PATCE</name>
<evidence type="ECO:0000313" key="3">
    <source>
        <dbReference type="Proteomes" id="UP001347796"/>
    </source>
</evidence>
<dbReference type="Proteomes" id="UP001347796">
    <property type="component" value="Unassembled WGS sequence"/>
</dbReference>
<dbReference type="PANTHER" id="PTHR46291">
    <property type="entry name" value="C2 DOMAIN-CONTAINING PROTEIN"/>
    <property type="match status" value="1"/>
</dbReference>
<dbReference type="EMBL" id="JAZGQO010000015">
    <property type="protein sequence ID" value="KAK6169379.1"/>
    <property type="molecule type" value="Genomic_DNA"/>
</dbReference>
<dbReference type="PANTHER" id="PTHR46291:SF4">
    <property type="entry name" value="C2 CALCIUM-DEPENDENT DOMAIN-CONTAINING PROTEIN 4C-LIKE"/>
    <property type="match status" value="1"/>
</dbReference>
<gene>
    <name evidence="2" type="ORF">SNE40_020445</name>
</gene>
<accession>A0AAN8GK09</accession>
<evidence type="ECO:0000313" key="2">
    <source>
        <dbReference type="EMBL" id="KAK6169379.1"/>
    </source>
</evidence>
<dbReference type="InterPro" id="IPR043549">
    <property type="entry name" value="C2C4C/C2C4D"/>
</dbReference>
<protein>
    <submittedName>
        <fullName evidence="2">Uncharacterized protein</fullName>
    </submittedName>
</protein>
<keyword evidence="3" id="KW-1185">Reference proteome</keyword>
<comment type="caution">
    <text evidence="2">The sequence shown here is derived from an EMBL/GenBank/DDBJ whole genome shotgun (WGS) entry which is preliminary data.</text>
</comment>